<keyword evidence="4" id="KW-1185">Reference proteome</keyword>
<dbReference type="PANTHER" id="PTHR22946:SF12">
    <property type="entry name" value="CONIDIAL PIGMENT BIOSYNTHESIS PROTEIN AYG1 (AFU_ORTHOLOGUE AFUA_2G17550)"/>
    <property type="match status" value="1"/>
</dbReference>
<evidence type="ECO:0000313" key="4">
    <source>
        <dbReference type="Proteomes" id="UP000470246"/>
    </source>
</evidence>
<proteinExistence type="inferred from homology"/>
<sequence>MSESVASGVPRARRWDEQRWVVDNVIKAVGIEWDQARISYTLGPCGTEAAGDFAGVRARARRFSDISRAFEKAAARRERMARAFEAGRAFVSARDSWFIAALLYGGAQWPIFENNARNVRLDDAKTACYQAYVRHADRVIHEVSIPFRDTTLPAYLHMPPGVPAGTPVPAVLGISGMDSFKEMRCALYGDKLLQRGFAVLAIDGPGQGTALVRRGIRVTEDAFADVGRAAVAWLRGHPDVDGDRIAVFGASFGSFWATQVAAAVPDLAACAVAFVCHEPGLRTLFETASPTFKVRFMYMAGFSDEEEFDRWAAKLDVLPLAERVTAPYLAIAGEDDELSPVEHTYRLLDAMQTPKQMLVYEGESHGLHTGTSSSLGPHAGTYVADWLRARVDGVPMDSEHSFVDLAGTVQTRPWSAELVDEASER</sequence>
<evidence type="ECO:0000256" key="1">
    <source>
        <dbReference type="ARBA" id="ARBA00008645"/>
    </source>
</evidence>
<keyword evidence="2 3" id="KW-0378">Hydrolase</keyword>
<gene>
    <name evidence="3" type="ORF">GCU56_10255</name>
</gene>
<dbReference type="Pfam" id="PF06500">
    <property type="entry name" value="FrsA-like"/>
    <property type="match status" value="1"/>
</dbReference>
<name>A0A7K3W065_9ACTN</name>
<dbReference type="PANTHER" id="PTHR22946">
    <property type="entry name" value="DIENELACTONE HYDROLASE DOMAIN-CONTAINING PROTEIN-RELATED"/>
    <property type="match status" value="1"/>
</dbReference>
<reference evidence="3 4" key="1">
    <citation type="submission" date="2020-02" db="EMBL/GenBank/DDBJ databases">
        <title>Geodermatophilus sabuli CPCC 205279 I12A-02694.</title>
        <authorList>
            <person name="Jiang Z."/>
        </authorList>
    </citation>
    <scope>NUCLEOTIDE SEQUENCE [LARGE SCALE GENOMIC DNA]</scope>
    <source>
        <strain evidence="3 4">I12A-02694</strain>
    </source>
</reference>
<dbReference type="EMBL" id="JAAGWF010000009">
    <property type="protein sequence ID" value="NEK58252.1"/>
    <property type="molecule type" value="Genomic_DNA"/>
</dbReference>
<dbReference type="InterPro" id="IPR029058">
    <property type="entry name" value="AB_hydrolase_fold"/>
</dbReference>
<dbReference type="InterPro" id="IPR050261">
    <property type="entry name" value="FrsA_esterase"/>
</dbReference>
<dbReference type="Proteomes" id="UP000470246">
    <property type="component" value="Unassembled WGS sequence"/>
</dbReference>
<accession>A0A7K3W065</accession>
<dbReference type="AlphaFoldDB" id="A0A7K3W065"/>
<comment type="caution">
    <text evidence="3">The sequence shown here is derived from an EMBL/GenBank/DDBJ whole genome shotgun (WGS) entry which is preliminary data.</text>
</comment>
<dbReference type="RefSeq" id="WP_163481610.1">
    <property type="nucleotide sequence ID" value="NZ_JAAGWF010000009.1"/>
</dbReference>
<evidence type="ECO:0000256" key="2">
    <source>
        <dbReference type="ARBA" id="ARBA00022801"/>
    </source>
</evidence>
<dbReference type="SUPFAM" id="SSF53474">
    <property type="entry name" value="alpha/beta-Hydrolases"/>
    <property type="match status" value="1"/>
</dbReference>
<dbReference type="GO" id="GO:0016787">
    <property type="term" value="F:hydrolase activity"/>
    <property type="evidence" value="ECO:0007669"/>
    <property type="project" value="UniProtKB-KW"/>
</dbReference>
<dbReference type="InterPro" id="IPR010520">
    <property type="entry name" value="FrsA-like"/>
</dbReference>
<dbReference type="Gene3D" id="3.40.50.1820">
    <property type="entry name" value="alpha/beta hydrolase"/>
    <property type="match status" value="1"/>
</dbReference>
<protein>
    <submittedName>
        <fullName evidence="3">Alpha/beta fold hydrolase</fullName>
    </submittedName>
</protein>
<comment type="similarity">
    <text evidence="1">Belongs to the AB hydrolase superfamily.</text>
</comment>
<organism evidence="3 4">
    <name type="scientific">Geodermatophilus sabuli</name>
    <dbReference type="NCBI Taxonomy" id="1564158"/>
    <lineage>
        <taxon>Bacteria</taxon>
        <taxon>Bacillati</taxon>
        <taxon>Actinomycetota</taxon>
        <taxon>Actinomycetes</taxon>
        <taxon>Geodermatophilales</taxon>
        <taxon>Geodermatophilaceae</taxon>
        <taxon>Geodermatophilus</taxon>
    </lineage>
</organism>
<evidence type="ECO:0000313" key="3">
    <source>
        <dbReference type="EMBL" id="NEK58252.1"/>
    </source>
</evidence>